<keyword evidence="7 11" id="KW-0472">Membrane</keyword>
<proteinExistence type="inferred from homology"/>
<evidence type="ECO:0008006" key="16">
    <source>
        <dbReference type="Google" id="ProtNLM"/>
    </source>
</evidence>
<keyword evidence="8" id="KW-0675">Receptor</keyword>
<reference evidence="14 15" key="1">
    <citation type="journal article" date="2017" name="Curr. Biol.">
        <title>Genome architecture and evolution of a unichromosomal asexual nematode.</title>
        <authorList>
            <person name="Fradin H."/>
            <person name="Zegar C."/>
            <person name="Gutwein M."/>
            <person name="Lucas J."/>
            <person name="Kovtun M."/>
            <person name="Corcoran D."/>
            <person name="Baugh L.R."/>
            <person name="Kiontke K."/>
            <person name="Gunsalus K."/>
            <person name="Fitch D.H."/>
            <person name="Piano F."/>
        </authorList>
    </citation>
    <scope>NUCLEOTIDE SEQUENCE [LARGE SCALE GENOMIC DNA]</scope>
    <source>
        <strain evidence="14">PF1309</strain>
    </source>
</reference>
<feature type="transmembrane region" description="Helical" evidence="11">
    <location>
        <begin position="261"/>
        <end position="286"/>
    </location>
</feature>
<dbReference type="GO" id="GO:0007188">
    <property type="term" value="P:adenylate cyclase-modulating G protein-coupled receptor signaling pathway"/>
    <property type="evidence" value="ECO:0007669"/>
    <property type="project" value="TreeGrafter"/>
</dbReference>
<feature type="transmembrane region" description="Helical" evidence="11">
    <location>
        <begin position="209"/>
        <end position="231"/>
    </location>
</feature>
<dbReference type="Gene3D" id="1.20.1070.10">
    <property type="entry name" value="Rhodopsin 7-helix transmembrane proteins"/>
    <property type="match status" value="1"/>
</dbReference>
<evidence type="ECO:0000256" key="2">
    <source>
        <dbReference type="ARBA" id="ARBA00005314"/>
    </source>
</evidence>
<dbReference type="InterPro" id="IPR050332">
    <property type="entry name" value="GPCR_2"/>
</dbReference>
<evidence type="ECO:0000313" key="14">
    <source>
        <dbReference type="EMBL" id="PAV82668.1"/>
    </source>
</evidence>
<evidence type="ECO:0000256" key="4">
    <source>
        <dbReference type="ARBA" id="ARBA00022692"/>
    </source>
</evidence>
<evidence type="ECO:0000256" key="7">
    <source>
        <dbReference type="ARBA" id="ARBA00023136"/>
    </source>
</evidence>
<dbReference type="PRINTS" id="PR00249">
    <property type="entry name" value="GPCRSECRETIN"/>
</dbReference>
<feature type="domain" description="G-protein coupled receptors family 2 profile 1" evidence="12">
    <location>
        <begin position="40"/>
        <end position="137"/>
    </location>
</feature>
<dbReference type="GO" id="GO:0008528">
    <property type="term" value="F:G protein-coupled peptide receptor activity"/>
    <property type="evidence" value="ECO:0007669"/>
    <property type="project" value="TreeGrafter"/>
</dbReference>
<dbReference type="InterPro" id="IPR001879">
    <property type="entry name" value="GPCR_2_extracellular_dom"/>
</dbReference>
<feature type="transmembrane region" description="Helical" evidence="11">
    <location>
        <begin position="180"/>
        <end position="203"/>
    </location>
</feature>
<keyword evidence="9" id="KW-0325">Glycoprotein</keyword>
<evidence type="ECO:0000256" key="9">
    <source>
        <dbReference type="ARBA" id="ARBA00023180"/>
    </source>
</evidence>
<keyword evidence="3" id="KW-1003">Cell membrane</keyword>
<dbReference type="OrthoDB" id="16753at2759"/>
<dbReference type="EMBL" id="LIAE01007036">
    <property type="protein sequence ID" value="PAV82668.1"/>
    <property type="molecule type" value="Genomic_DNA"/>
</dbReference>
<dbReference type="InterPro" id="IPR036445">
    <property type="entry name" value="GPCR_2_extracell_dom_sf"/>
</dbReference>
<dbReference type="InterPro" id="IPR017981">
    <property type="entry name" value="GPCR_2-like_7TM"/>
</dbReference>
<dbReference type="SMART" id="SM00008">
    <property type="entry name" value="HormR"/>
    <property type="match status" value="1"/>
</dbReference>
<dbReference type="GO" id="GO:0005886">
    <property type="term" value="C:plasma membrane"/>
    <property type="evidence" value="ECO:0007669"/>
    <property type="project" value="UniProtKB-SubCell"/>
</dbReference>
<dbReference type="InterPro" id="IPR000832">
    <property type="entry name" value="GPCR_2_secretin-like"/>
</dbReference>
<dbReference type="Pfam" id="PF02793">
    <property type="entry name" value="HRM"/>
    <property type="match status" value="1"/>
</dbReference>
<dbReference type="SUPFAM" id="SSF111418">
    <property type="entry name" value="Hormone receptor domain"/>
    <property type="match status" value="1"/>
</dbReference>
<dbReference type="GO" id="GO:0007166">
    <property type="term" value="P:cell surface receptor signaling pathway"/>
    <property type="evidence" value="ECO:0007669"/>
    <property type="project" value="InterPro"/>
</dbReference>
<dbReference type="Pfam" id="PF00002">
    <property type="entry name" value="7tm_2"/>
    <property type="match status" value="1"/>
</dbReference>
<evidence type="ECO:0000259" key="12">
    <source>
        <dbReference type="PROSITE" id="PS50227"/>
    </source>
</evidence>
<feature type="transmembrane region" description="Helical" evidence="11">
    <location>
        <begin position="306"/>
        <end position="329"/>
    </location>
</feature>
<keyword evidence="6" id="KW-0297">G-protein coupled receptor</keyword>
<keyword evidence="15" id="KW-1185">Reference proteome</keyword>
<feature type="transmembrane region" description="Helical" evidence="11">
    <location>
        <begin position="372"/>
        <end position="395"/>
    </location>
</feature>
<dbReference type="PANTHER" id="PTHR45620">
    <property type="entry name" value="PDF RECEPTOR-LIKE PROTEIN-RELATED"/>
    <property type="match status" value="1"/>
</dbReference>
<dbReference type="Gene3D" id="4.10.1240.10">
    <property type="entry name" value="GPCR, family 2, extracellular hormone receptor domain"/>
    <property type="match status" value="1"/>
</dbReference>
<evidence type="ECO:0000259" key="13">
    <source>
        <dbReference type="PROSITE" id="PS50261"/>
    </source>
</evidence>
<dbReference type="PROSITE" id="PS50227">
    <property type="entry name" value="G_PROTEIN_RECEP_F2_3"/>
    <property type="match status" value="1"/>
</dbReference>
<evidence type="ECO:0000256" key="3">
    <source>
        <dbReference type="ARBA" id="ARBA00022475"/>
    </source>
</evidence>
<feature type="transmembrane region" description="Helical" evidence="11">
    <location>
        <begin position="349"/>
        <end position="366"/>
    </location>
</feature>
<protein>
    <recommendedName>
        <fullName evidence="16">G-protein coupled receptors family 2 profile 2 domain-containing protein</fullName>
    </recommendedName>
</protein>
<dbReference type="PROSITE" id="PS00649">
    <property type="entry name" value="G_PROTEIN_RECEP_F2_1"/>
    <property type="match status" value="1"/>
</dbReference>
<evidence type="ECO:0000313" key="15">
    <source>
        <dbReference type="Proteomes" id="UP000218231"/>
    </source>
</evidence>
<evidence type="ECO:0000256" key="8">
    <source>
        <dbReference type="ARBA" id="ARBA00023170"/>
    </source>
</evidence>
<feature type="domain" description="G-protein coupled receptors family 2 profile 2" evidence="13">
    <location>
        <begin position="144"/>
        <end position="396"/>
    </location>
</feature>
<dbReference type="AlphaFoldDB" id="A0A2A2L949"/>
<gene>
    <name evidence="14" type="ORF">WR25_05883</name>
</gene>
<accession>A0A2A2L949</accession>
<dbReference type="PANTHER" id="PTHR45620:SF42">
    <property type="entry name" value="G-PROTEIN COUPLED RECEPTOR SEB-2"/>
    <property type="match status" value="1"/>
</dbReference>
<dbReference type="InterPro" id="IPR017983">
    <property type="entry name" value="GPCR_2_secretin-like_CS"/>
</dbReference>
<evidence type="ECO:0000256" key="5">
    <source>
        <dbReference type="ARBA" id="ARBA00022989"/>
    </source>
</evidence>
<evidence type="ECO:0000256" key="11">
    <source>
        <dbReference type="SAM" id="Phobius"/>
    </source>
</evidence>
<evidence type="ECO:0000256" key="6">
    <source>
        <dbReference type="ARBA" id="ARBA00023040"/>
    </source>
</evidence>
<keyword evidence="10" id="KW-0807">Transducer</keyword>
<organism evidence="14 15">
    <name type="scientific">Diploscapter pachys</name>
    <dbReference type="NCBI Taxonomy" id="2018661"/>
    <lineage>
        <taxon>Eukaryota</taxon>
        <taxon>Metazoa</taxon>
        <taxon>Ecdysozoa</taxon>
        <taxon>Nematoda</taxon>
        <taxon>Chromadorea</taxon>
        <taxon>Rhabditida</taxon>
        <taxon>Rhabditina</taxon>
        <taxon>Rhabditomorpha</taxon>
        <taxon>Rhabditoidea</taxon>
        <taxon>Rhabditidae</taxon>
        <taxon>Diploscapter</taxon>
    </lineage>
</organism>
<evidence type="ECO:0000256" key="1">
    <source>
        <dbReference type="ARBA" id="ARBA00004651"/>
    </source>
</evidence>
<evidence type="ECO:0000256" key="10">
    <source>
        <dbReference type="ARBA" id="ARBA00023224"/>
    </source>
</evidence>
<comment type="similarity">
    <text evidence="2">Belongs to the G-protein coupled receptor 2 family.</text>
</comment>
<sequence>MRDANFSSWITPLTALNLTPPLPDHFLEITTECCAAAKRCCENTLSPARKPTTKSQIQKVLGIQPQGGCEATWDGWQCFEAASANTNVTKECPVYIYGDYIKIPEFDNFALKRCGENGWSKQQDREYTDYSRCSPSKVEEVELKLIVGIVAYSISVVFLLPAVFLLFSLRRIREQPMFTLHRHLLISFLFYGILYLVNVLIFIVEDAPLSIFVFTNNIFCRLLFTIQLRFLRLSNFSWMLAEGIYLYRLLLSTQTSEGEDLTVYVVLCWGIPALLAGFYSLVRWLYDSGGMCWVENSHLLWVEWSIIVPSLLAILVNVLLLMFIMYILVKKLRCNPHLERIQYRKAVRAAFMLMPVFGLQQLFTIVRLSNTFYQVLDISLNGLQGFFVSLIICYTNKTVLESVSKWWTSHRDKRQITRECNYRVSIQHDHMKPLVQRQSSSTARS</sequence>
<dbReference type="STRING" id="2018661.A0A2A2L949"/>
<keyword evidence="4 11" id="KW-0812">Transmembrane</keyword>
<feature type="transmembrane region" description="Helical" evidence="11">
    <location>
        <begin position="145"/>
        <end position="168"/>
    </location>
</feature>
<name>A0A2A2L949_9BILA</name>
<comment type="subcellular location">
    <subcellularLocation>
        <location evidence="1">Cell membrane</location>
        <topology evidence="1">Multi-pass membrane protein</topology>
    </subcellularLocation>
</comment>
<comment type="caution">
    <text evidence="14">The sequence shown here is derived from an EMBL/GenBank/DDBJ whole genome shotgun (WGS) entry which is preliminary data.</text>
</comment>
<keyword evidence="5 11" id="KW-1133">Transmembrane helix</keyword>
<dbReference type="PROSITE" id="PS50261">
    <property type="entry name" value="G_PROTEIN_RECEP_F2_4"/>
    <property type="match status" value="1"/>
</dbReference>
<dbReference type="Proteomes" id="UP000218231">
    <property type="component" value="Unassembled WGS sequence"/>
</dbReference>